<dbReference type="GeneID" id="42006586"/>
<organism evidence="4 5">
    <name type="scientific">Synchytrium microbalum</name>
    <dbReference type="NCBI Taxonomy" id="1806994"/>
    <lineage>
        <taxon>Eukaryota</taxon>
        <taxon>Fungi</taxon>
        <taxon>Fungi incertae sedis</taxon>
        <taxon>Chytridiomycota</taxon>
        <taxon>Chytridiomycota incertae sedis</taxon>
        <taxon>Chytridiomycetes</taxon>
        <taxon>Synchytriales</taxon>
        <taxon>Synchytriaceae</taxon>
        <taxon>Synchytrium</taxon>
    </lineage>
</organism>
<evidence type="ECO:0000313" key="5">
    <source>
        <dbReference type="Proteomes" id="UP000319731"/>
    </source>
</evidence>
<comment type="caution">
    <text evidence="4">The sequence shown here is derived from an EMBL/GenBank/DDBJ whole genome shotgun (WGS) entry which is preliminary data.</text>
</comment>
<dbReference type="InterPro" id="IPR013087">
    <property type="entry name" value="Znf_C2H2_type"/>
</dbReference>
<dbReference type="EMBL" id="QEAO01000048">
    <property type="protein sequence ID" value="TPX31234.1"/>
    <property type="molecule type" value="Genomic_DNA"/>
</dbReference>
<dbReference type="PROSITE" id="PS50157">
    <property type="entry name" value="ZINC_FINGER_C2H2_2"/>
    <property type="match status" value="1"/>
</dbReference>
<feature type="domain" description="C2H2-type" evidence="3">
    <location>
        <begin position="171"/>
        <end position="186"/>
    </location>
</feature>
<reference evidence="4 5" key="1">
    <citation type="journal article" date="2019" name="Sci. Rep.">
        <title>Comparative genomics of chytrid fungi reveal insights into the obligate biotrophic and pathogenic lifestyle of Synchytrium endobioticum.</title>
        <authorList>
            <person name="van de Vossenberg B.T.L.H."/>
            <person name="Warris S."/>
            <person name="Nguyen H.D.T."/>
            <person name="van Gent-Pelzer M.P.E."/>
            <person name="Joly D.L."/>
            <person name="van de Geest H.C."/>
            <person name="Bonants P.J.M."/>
            <person name="Smith D.S."/>
            <person name="Levesque C.A."/>
            <person name="van der Lee T.A.J."/>
        </authorList>
    </citation>
    <scope>NUCLEOTIDE SEQUENCE [LARGE SCALE GENOMIC DNA]</scope>
    <source>
        <strain evidence="4 5">JEL517</strain>
    </source>
</reference>
<proteinExistence type="predicted"/>
<keyword evidence="1" id="KW-0479">Metal-binding</keyword>
<dbReference type="Proteomes" id="UP000319731">
    <property type="component" value="Unassembled WGS sequence"/>
</dbReference>
<protein>
    <recommendedName>
        <fullName evidence="3">C2H2-type domain-containing protein</fullName>
    </recommendedName>
</protein>
<keyword evidence="1" id="KW-0863">Zinc-finger</keyword>
<keyword evidence="5" id="KW-1185">Reference proteome</keyword>
<sequence>MHGIWCNGADKTPNDLYAHTPGRDYTTPTPPWNDEDCDSSYLGSPSIRDSSYLNDMSTLSHELERNTLGIIPEFPGYCLGPQLVGSLLDSSSLGVDAGMLEGGVVDLYQHVGMLTPPSTPKAPAKRRDDDEGSQDVVDKSRSSRGSKKLNGIPKVSNKLGRKRKHAGGNVYECPECRKTFSRYGRL</sequence>
<dbReference type="AlphaFoldDB" id="A0A507BZJ9"/>
<evidence type="ECO:0000313" key="4">
    <source>
        <dbReference type="EMBL" id="TPX31234.1"/>
    </source>
</evidence>
<evidence type="ECO:0000256" key="1">
    <source>
        <dbReference type="PROSITE-ProRule" id="PRU00042"/>
    </source>
</evidence>
<evidence type="ECO:0000256" key="2">
    <source>
        <dbReference type="SAM" id="MobiDB-lite"/>
    </source>
</evidence>
<dbReference type="GO" id="GO:0008270">
    <property type="term" value="F:zinc ion binding"/>
    <property type="evidence" value="ECO:0007669"/>
    <property type="project" value="UniProtKB-KW"/>
</dbReference>
<feature type="region of interest" description="Disordered" evidence="2">
    <location>
        <begin position="115"/>
        <end position="166"/>
    </location>
</feature>
<keyword evidence="1" id="KW-0862">Zinc</keyword>
<evidence type="ECO:0000259" key="3">
    <source>
        <dbReference type="PROSITE" id="PS50157"/>
    </source>
</evidence>
<gene>
    <name evidence="4" type="ORF">SmJEL517_g05363</name>
</gene>
<dbReference type="RefSeq" id="XP_031022706.1">
    <property type="nucleotide sequence ID" value="XM_031171289.1"/>
</dbReference>
<accession>A0A507BZJ9</accession>
<name>A0A507BZJ9_9FUNG</name>